<evidence type="ECO:0000313" key="4">
    <source>
        <dbReference type="Proteomes" id="UP001161391"/>
    </source>
</evidence>
<dbReference type="Proteomes" id="UP001161391">
    <property type="component" value="Unassembled WGS sequence"/>
</dbReference>
<name>A0ABQ5V6I1_9PROT</name>
<dbReference type="PANTHER" id="PTHR35848">
    <property type="entry name" value="OXALATE-BINDING PROTEIN"/>
    <property type="match status" value="1"/>
</dbReference>
<keyword evidence="4" id="KW-1185">Reference proteome</keyword>
<proteinExistence type="predicted"/>
<protein>
    <submittedName>
        <fullName evidence="3">Cupin</fullName>
    </submittedName>
</protein>
<dbReference type="InterPro" id="IPR051610">
    <property type="entry name" value="GPI/OXD"/>
</dbReference>
<dbReference type="InterPro" id="IPR013096">
    <property type="entry name" value="Cupin_2"/>
</dbReference>
<reference evidence="3" key="1">
    <citation type="journal article" date="2014" name="Int. J. Syst. Evol. Microbiol.">
        <title>Complete genome of a new Firmicutes species belonging to the dominant human colonic microbiota ('Ruminococcus bicirculans') reveals two chromosomes and a selective capacity to utilize plant glucans.</title>
        <authorList>
            <consortium name="NISC Comparative Sequencing Program"/>
            <person name="Wegmann U."/>
            <person name="Louis P."/>
            <person name="Goesmann A."/>
            <person name="Henrissat B."/>
            <person name="Duncan S.H."/>
            <person name="Flint H.J."/>
        </authorList>
    </citation>
    <scope>NUCLEOTIDE SEQUENCE</scope>
    <source>
        <strain evidence="3">NBRC 108219</strain>
    </source>
</reference>
<dbReference type="EMBL" id="BSNK01000001">
    <property type="protein sequence ID" value="GLQ22584.1"/>
    <property type="molecule type" value="Genomic_DNA"/>
</dbReference>
<reference evidence="3" key="2">
    <citation type="submission" date="2023-01" db="EMBL/GenBank/DDBJ databases">
        <title>Draft genome sequence of Algimonas ampicilliniresistens strain NBRC 108219.</title>
        <authorList>
            <person name="Sun Q."/>
            <person name="Mori K."/>
        </authorList>
    </citation>
    <scope>NUCLEOTIDE SEQUENCE</scope>
    <source>
        <strain evidence="3">NBRC 108219</strain>
    </source>
</reference>
<accession>A0ABQ5V6I1</accession>
<evidence type="ECO:0000259" key="2">
    <source>
        <dbReference type="Pfam" id="PF07883"/>
    </source>
</evidence>
<organism evidence="3 4">
    <name type="scientific">Algimonas ampicilliniresistens</name>
    <dbReference type="NCBI Taxonomy" id="1298735"/>
    <lineage>
        <taxon>Bacteria</taxon>
        <taxon>Pseudomonadati</taxon>
        <taxon>Pseudomonadota</taxon>
        <taxon>Alphaproteobacteria</taxon>
        <taxon>Maricaulales</taxon>
        <taxon>Robiginitomaculaceae</taxon>
        <taxon>Algimonas</taxon>
    </lineage>
</organism>
<dbReference type="Pfam" id="PF07883">
    <property type="entry name" value="Cupin_2"/>
    <property type="match status" value="1"/>
</dbReference>
<dbReference type="PANTHER" id="PTHR35848:SF9">
    <property type="entry name" value="SLL1358 PROTEIN"/>
    <property type="match status" value="1"/>
</dbReference>
<comment type="caution">
    <text evidence="3">The sequence shown here is derived from an EMBL/GenBank/DDBJ whole genome shotgun (WGS) entry which is preliminary data.</text>
</comment>
<dbReference type="SUPFAM" id="SSF51182">
    <property type="entry name" value="RmlC-like cupins"/>
    <property type="match status" value="1"/>
</dbReference>
<keyword evidence="1" id="KW-0479">Metal-binding</keyword>
<evidence type="ECO:0000256" key="1">
    <source>
        <dbReference type="ARBA" id="ARBA00022723"/>
    </source>
</evidence>
<dbReference type="InterPro" id="IPR011051">
    <property type="entry name" value="RmlC_Cupin_sf"/>
</dbReference>
<feature type="domain" description="Cupin type-2" evidence="2">
    <location>
        <begin position="34"/>
        <end position="101"/>
    </location>
</feature>
<evidence type="ECO:0000313" key="3">
    <source>
        <dbReference type="EMBL" id="GLQ22584.1"/>
    </source>
</evidence>
<dbReference type="Gene3D" id="2.60.120.10">
    <property type="entry name" value="Jelly Rolls"/>
    <property type="match status" value="1"/>
</dbReference>
<dbReference type="InterPro" id="IPR014710">
    <property type="entry name" value="RmlC-like_jellyroll"/>
</dbReference>
<dbReference type="RefSeq" id="WP_284387066.1">
    <property type="nucleotide sequence ID" value="NZ_BSNK01000001.1"/>
</dbReference>
<gene>
    <name evidence="3" type="ORF">GCM10007853_04580</name>
</gene>
<sequence length="116" mass="12818">MSVVSRDNAQHYVWGHGCDGWHLAKSEALSVIQERVPPGANETPHTHARAEQFFFVLSGEATIMLEGVTYFIRSQHGLHVPAGQCHQLRNTGATDLHFIVISTPPSHGDRTDHDVV</sequence>